<dbReference type="PANTHER" id="PTHR30231">
    <property type="entry name" value="DNA POLYMERASE III SUBUNIT EPSILON"/>
    <property type="match status" value="1"/>
</dbReference>
<dbReference type="SUPFAM" id="SSF53098">
    <property type="entry name" value="Ribonuclease H-like"/>
    <property type="match status" value="1"/>
</dbReference>
<sequence length="241" mass="26403">MHDGPPLFEMDAPEWAYGVGVFDLETTGIDVERDRIVTAHVGVLGPDGAVRRSRAWMADPGVEIPAEASAVHGISSAQARAQGRPAAEVVAEVVDTLRAVFAAGYPVVAYNAPFDFSMLRHEAVRHGVEPIDRPSPVIDPLVLDKFMDRYRPGRRTLSVVAEHYRVVLADAHDASADAVAAGRVALALAERFGPSLPRTAGELHTRQISWARLQAESLTEYFVRIGRIDPEERLDGRWPIR</sequence>
<dbReference type="PANTHER" id="PTHR30231:SF4">
    <property type="entry name" value="PROTEIN NEN2"/>
    <property type="match status" value="1"/>
</dbReference>
<keyword evidence="2" id="KW-0378">Hydrolase</keyword>
<accession>A0ABZ0SIY8</accession>
<evidence type="ECO:0000256" key="1">
    <source>
        <dbReference type="ARBA" id="ARBA00022722"/>
    </source>
</evidence>
<dbReference type="Proteomes" id="UP001323798">
    <property type="component" value="Chromosome"/>
</dbReference>
<dbReference type="Pfam" id="PF00929">
    <property type="entry name" value="RNase_T"/>
    <property type="match status" value="1"/>
</dbReference>
<gene>
    <name evidence="5" type="ORF">SM116_10080</name>
</gene>
<dbReference type="InterPro" id="IPR013520">
    <property type="entry name" value="Ribonucl_H"/>
</dbReference>
<reference evidence="5 6" key="1">
    <citation type="submission" date="2023-11" db="EMBL/GenBank/DDBJ databases">
        <title>Genome sequence of Microbacterium rhizosphaerae KACC 19337.</title>
        <authorList>
            <person name="Choi H."/>
            <person name="Kim S."/>
            <person name="Kim Y."/>
            <person name="Kwon S.-W."/>
            <person name="Heo J."/>
        </authorList>
    </citation>
    <scope>NUCLEOTIDE SEQUENCE [LARGE SCALE GENOMIC DNA]</scope>
    <source>
        <strain evidence="5 6">KACC 19337</strain>
    </source>
</reference>
<organism evidence="5 6">
    <name type="scientific">Microbacterium rhizosphaerae</name>
    <dbReference type="NCBI Taxonomy" id="1678237"/>
    <lineage>
        <taxon>Bacteria</taxon>
        <taxon>Bacillati</taxon>
        <taxon>Actinomycetota</taxon>
        <taxon>Actinomycetes</taxon>
        <taxon>Micrococcales</taxon>
        <taxon>Microbacteriaceae</taxon>
        <taxon>Microbacterium</taxon>
    </lineage>
</organism>
<dbReference type="RefSeq" id="WP_320940853.1">
    <property type="nucleotide sequence ID" value="NZ_BAABEU010000010.1"/>
</dbReference>
<dbReference type="GO" id="GO:0004527">
    <property type="term" value="F:exonuclease activity"/>
    <property type="evidence" value="ECO:0007669"/>
    <property type="project" value="UniProtKB-KW"/>
</dbReference>
<feature type="domain" description="Exonuclease" evidence="4">
    <location>
        <begin position="18"/>
        <end position="194"/>
    </location>
</feature>
<evidence type="ECO:0000256" key="2">
    <source>
        <dbReference type="ARBA" id="ARBA00022801"/>
    </source>
</evidence>
<evidence type="ECO:0000259" key="4">
    <source>
        <dbReference type="SMART" id="SM00479"/>
    </source>
</evidence>
<keyword evidence="3 5" id="KW-0269">Exonuclease</keyword>
<keyword evidence="6" id="KW-1185">Reference proteome</keyword>
<name>A0ABZ0SIY8_9MICO</name>
<dbReference type="InterPro" id="IPR012337">
    <property type="entry name" value="RNaseH-like_sf"/>
</dbReference>
<proteinExistence type="predicted"/>
<evidence type="ECO:0000313" key="6">
    <source>
        <dbReference type="Proteomes" id="UP001323798"/>
    </source>
</evidence>
<dbReference type="SMART" id="SM00479">
    <property type="entry name" value="EXOIII"/>
    <property type="match status" value="1"/>
</dbReference>
<evidence type="ECO:0000256" key="3">
    <source>
        <dbReference type="ARBA" id="ARBA00022839"/>
    </source>
</evidence>
<dbReference type="InterPro" id="IPR036397">
    <property type="entry name" value="RNaseH_sf"/>
</dbReference>
<protein>
    <submittedName>
        <fullName evidence="5">Exonuclease domain-containing protein</fullName>
    </submittedName>
</protein>
<keyword evidence="1" id="KW-0540">Nuclease</keyword>
<dbReference type="CDD" id="cd06127">
    <property type="entry name" value="DEDDh"/>
    <property type="match status" value="1"/>
</dbReference>
<dbReference type="NCBIfam" id="NF005927">
    <property type="entry name" value="PRK07942.1"/>
    <property type="match status" value="1"/>
</dbReference>
<dbReference type="EMBL" id="CP139368">
    <property type="protein sequence ID" value="WPR88131.1"/>
    <property type="molecule type" value="Genomic_DNA"/>
</dbReference>
<dbReference type="Gene3D" id="3.30.420.10">
    <property type="entry name" value="Ribonuclease H-like superfamily/Ribonuclease H"/>
    <property type="match status" value="1"/>
</dbReference>
<evidence type="ECO:0000313" key="5">
    <source>
        <dbReference type="EMBL" id="WPR88131.1"/>
    </source>
</evidence>